<evidence type="ECO:0000256" key="2">
    <source>
        <dbReference type="ARBA" id="ARBA00022679"/>
    </source>
</evidence>
<keyword evidence="7" id="KW-1185">Reference proteome</keyword>
<dbReference type="InterPro" id="IPR001296">
    <property type="entry name" value="Glyco_trans_1"/>
</dbReference>
<dbReference type="PANTHER" id="PTHR45947:SF3">
    <property type="entry name" value="SULFOQUINOVOSYL TRANSFERASE SQD2"/>
    <property type="match status" value="1"/>
</dbReference>
<evidence type="ECO:0000259" key="5">
    <source>
        <dbReference type="Pfam" id="PF13579"/>
    </source>
</evidence>
<feature type="domain" description="Glycosyltransferase subfamily 4-like N-terminal" evidence="5">
    <location>
        <begin position="33"/>
        <end position="211"/>
    </location>
</feature>
<dbReference type="PANTHER" id="PTHR45947">
    <property type="entry name" value="SULFOQUINOVOSYL TRANSFERASE SQD2"/>
    <property type="match status" value="1"/>
</dbReference>
<dbReference type="Gene3D" id="3.40.50.2000">
    <property type="entry name" value="Glycogen Phosphorylase B"/>
    <property type="match status" value="2"/>
</dbReference>
<evidence type="ECO:0000256" key="3">
    <source>
        <dbReference type="SAM" id="MobiDB-lite"/>
    </source>
</evidence>
<evidence type="ECO:0000313" key="7">
    <source>
        <dbReference type="Proteomes" id="UP001277761"/>
    </source>
</evidence>
<sequence>MRRSPAIEGAGPKVCVVAEFYPRAEDPVLGIWAHRQAVAARDAGAEVQVLVLYRPVPPRATRLRDVPRTLRTMLAQPAEARIDGIPVRYVRFLAPPRDRSYGRWGASAARPLARALRRLRRRFPYEVVHAHNAVPAGDALRRAEGRRGVPRVPLAVSVHGGDVLYTARRSAEGERAVRATFARAELVLANSAGTAERCAALGAERTRVVRLGTDLPDADALDAWREGRSWEPPAASTDRRAPARAPGRWGSGPLRATTIAAAAPEPVLVTVAHLVARKRHADVIRALAWLGDRHPGVRYRIIGDGPERERLAALATELDVDDRVELVGQLPHAEALAAARRADVFVMPSVDEAFGVAYVEAMAAGMPAVAALGEPGPQEIAAAGDGLVLVPPGDVAALAEALDDLLADPAHRRALGAQAQRTVAGGFTWERCGRQTARIYRELAERPATDRG</sequence>
<organism evidence="6 7">
    <name type="scientific">Patulibacter brassicae</name>
    <dbReference type="NCBI Taxonomy" id="1705717"/>
    <lineage>
        <taxon>Bacteria</taxon>
        <taxon>Bacillati</taxon>
        <taxon>Actinomycetota</taxon>
        <taxon>Thermoleophilia</taxon>
        <taxon>Solirubrobacterales</taxon>
        <taxon>Patulibacteraceae</taxon>
        <taxon>Patulibacter</taxon>
    </lineage>
</organism>
<dbReference type="InterPro" id="IPR028098">
    <property type="entry name" value="Glyco_trans_4-like_N"/>
</dbReference>
<feature type="domain" description="Glycosyl transferase family 1" evidence="4">
    <location>
        <begin position="264"/>
        <end position="421"/>
    </location>
</feature>
<keyword evidence="2 6" id="KW-0808">Transferase</keyword>
<dbReference type="Proteomes" id="UP001277761">
    <property type="component" value="Unassembled WGS sequence"/>
</dbReference>
<dbReference type="Pfam" id="PF00534">
    <property type="entry name" value="Glycos_transf_1"/>
    <property type="match status" value="1"/>
</dbReference>
<accession>A0ABU4VIN3</accession>
<dbReference type="EMBL" id="JAXAVX010000003">
    <property type="protein sequence ID" value="MDX8151687.1"/>
    <property type="molecule type" value="Genomic_DNA"/>
</dbReference>
<evidence type="ECO:0000259" key="4">
    <source>
        <dbReference type="Pfam" id="PF00534"/>
    </source>
</evidence>
<comment type="caution">
    <text evidence="6">The sequence shown here is derived from an EMBL/GenBank/DDBJ whole genome shotgun (WGS) entry which is preliminary data.</text>
</comment>
<dbReference type="RefSeq" id="WP_319953841.1">
    <property type="nucleotide sequence ID" value="NZ_JAXAVX010000003.1"/>
</dbReference>
<feature type="region of interest" description="Disordered" evidence="3">
    <location>
        <begin position="226"/>
        <end position="250"/>
    </location>
</feature>
<name>A0ABU4VIN3_9ACTN</name>
<evidence type="ECO:0000313" key="6">
    <source>
        <dbReference type="EMBL" id="MDX8151687.1"/>
    </source>
</evidence>
<gene>
    <name evidence="6" type="ORF">SK069_08795</name>
</gene>
<reference evidence="6 7" key="1">
    <citation type="submission" date="2023-11" db="EMBL/GenBank/DDBJ databases">
        <authorList>
            <person name="Xu M."/>
            <person name="Jiang T."/>
        </authorList>
    </citation>
    <scope>NUCLEOTIDE SEQUENCE [LARGE SCALE GENOMIC DNA]</scope>
    <source>
        <strain evidence="6 7">SD</strain>
    </source>
</reference>
<protein>
    <submittedName>
        <fullName evidence="6">Glycosyltransferase</fullName>
        <ecNumber evidence="6">2.4.-.-</ecNumber>
    </submittedName>
</protein>
<dbReference type="InterPro" id="IPR050194">
    <property type="entry name" value="Glycosyltransferase_grp1"/>
</dbReference>
<dbReference type="Pfam" id="PF13579">
    <property type="entry name" value="Glyco_trans_4_4"/>
    <property type="match status" value="1"/>
</dbReference>
<proteinExistence type="predicted"/>
<evidence type="ECO:0000256" key="1">
    <source>
        <dbReference type="ARBA" id="ARBA00022676"/>
    </source>
</evidence>
<dbReference type="EC" id="2.4.-.-" evidence="6"/>
<dbReference type="GO" id="GO:0016757">
    <property type="term" value="F:glycosyltransferase activity"/>
    <property type="evidence" value="ECO:0007669"/>
    <property type="project" value="UniProtKB-KW"/>
</dbReference>
<keyword evidence="1 6" id="KW-0328">Glycosyltransferase</keyword>
<dbReference type="SUPFAM" id="SSF53756">
    <property type="entry name" value="UDP-Glycosyltransferase/glycogen phosphorylase"/>
    <property type="match status" value="1"/>
</dbReference>